<dbReference type="EMBL" id="RFLX01000001">
    <property type="protein sequence ID" value="RMI26993.1"/>
    <property type="molecule type" value="Genomic_DNA"/>
</dbReference>
<evidence type="ECO:0000313" key="1">
    <source>
        <dbReference type="EMBL" id="RKK03869.1"/>
    </source>
</evidence>
<comment type="caution">
    <text evidence="1">The sequence shown here is derived from an EMBL/GenBank/DDBJ whole genome shotgun (WGS) entry which is preliminary data.</text>
</comment>
<dbReference type="InterPro" id="IPR029044">
    <property type="entry name" value="Nucleotide-diphossugar_trans"/>
</dbReference>
<dbReference type="InParanoid" id="A0A3A9JXS0"/>
<protein>
    <submittedName>
        <fullName evidence="1">Uncharacterized protein</fullName>
    </submittedName>
</protein>
<dbReference type="Proteomes" id="UP000278036">
    <property type="component" value="Unassembled WGS sequence"/>
</dbReference>
<gene>
    <name evidence="1" type="ORF">D6Z83_12315</name>
    <name evidence="2" type="ORF">EBE87_00995</name>
</gene>
<accession>A0A3A9JXS0</accession>
<proteinExistence type="predicted"/>
<keyword evidence="3" id="KW-1185">Reference proteome</keyword>
<dbReference type="RefSeq" id="WP_120638606.1">
    <property type="nucleotide sequence ID" value="NZ_RAQU01000065.1"/>
</dbReference>
<evidence type="ECO:0000313" key="3">
    <source>
        <dbReference type="Proteomes" id="UP000274097"/>
    </source>
</evidence>
<sequence>MDETPRAITTPIVIFAFDRPHYLRRFCESLRAQQGVLLNERRIYLVQDGAVSPRSGLRYASDAMLAESIAVFRDIFPRGQVLASPRNLGIAMNIRRGETLVFETLEADLGYFFEDDLELGPAYLLTLERVKEAVAHRPEVAYFAAYGEHRRPSNPEAPEMVWLDHHWGFGLRREAWQRIEAWLKPYFAILSRHDYQHRDHFAIFRFLERQEMAVPHSSQDALKSVAAAALGMIRVMPDLCFGRYIGEKGASFNPGRFREMGFDRIPLITRTDIAIPELTEAQAKSLLHAQQGHYRHIRRHDFDAFLRRYAERHAEADRLVSREDVTDLYRLLLDRVPEGEDAYAGNVGRRTLRELRRDILNSQEYRGRNPE</sequence>
<dbReference type="SUPFAM" id="SSF53448">
    <property type="entry name" value="Nucleotide-diphospho-sugar transferases"/>
    <property type="match status" value="1"/>
</dbReference>
<dbReference type="Gene3D" id="3.90.550.10">
    <property type="entry name" value="Spore Coat Polysaccharide Biosynthesis Protein SpsA, Chain A"/>
    <property type="match status" value="1"/>
</dbReference>
<dbReference type="AlphaFoldDB" id="A0A3A9JXS0"/>
<name>A0A3A9JXS0_9PROT</name>
<evidence type="ECO:0000313" key="2">
    <source>
        <dbReference type="EMBL" id="RMI26993.1"/>
    </source>
</evidence>
<organism evidence="1 4">
    <name type="scientific">Teichococcus wenyumeiae</name>
    <dbReference type="NCBI Taxonomy" id="2478470"/>
    <lineage>
        <taxon>Bacteria</taxon>
        <taxon>Pseudomonadati</taxon>
        <taxon>Pseudomonadota</taxon>
        <taxon>Alphaproteobacteria</taxon>
        <taxon>Acetobacterales</taxon>
        <taxon>Roseomonadaceae</taxon>
        <taxon>Roseomonas</taxon>
    </lineage>
</organism>
<dbReference type="Proteomes" id="UP000274097">
    <property type="component" value="Unassembled WGS sequence"/>
</dbReference>
<reference evidence="1 4" key="1">
    <citation type="submission" date="2018-09" db="EMBL/GenBank/DDBJ databases">
        <title>Roseomonas sp. nov., isolated from feces of Tibetan antelopes in the Qinghai-Tibet plateau, China.</title>
        <authorList>
            <person name="Tian Z."/>
        </authorList>
    </citation>
    <scope>NUCLEOTIDE SEQUENCE [LARGE SCALE GENOMIC DNA]</scope>
    <source>
        <strain evidence="2 3">Z23</strain>
        <strain evidence="1 4">Z24</strain>
    </source>
</reference>
<dbReference type="OrthoDB" id="7276437at2"/>
<dbReference type="EMBL" id="RAQU01000065">
    <property type="protein sequence ID" value="RKK03869.1"/>
    <property type="molecule type" value="Genomic_DNA"/>
</dbReference>
<evidence type="ECO:0000313" key="4">
    <source>
        <dbReference type="Proteomes" id="UP000278036"/>
    </source>
</evidence>